<dbReference type="InterPro" id="IPR016186">
    <property type="entry name" value="C-type_lectin-like/link_sf"/>
</dbReference>
<organism evidence="3 4">
    <name type="scientific">Patiria miniata</name>
    <name type="common">Bat star</name>
    <name type="synonym">Asterina miniata</name>
    <dbReference type="NCBI Taxonomy" id="46514"/>
    <lineage>
        <taxon>Eukaryota</taxon>
        <taxon>Metazoa</taxon>
        <taxon>Echinodermata</taxon>
        <taxon>Eleutherozoa</taxon>
        <taxon>Asterozoa</taxon>
        <taxon>Asteroidea</taxon>
        <taxon>Valvatacea</taxon>
        <taxon>Valvatida</taxon>
        <taxon>Asterinidae</taxon>
        <taxon>Patiria</taxon>
    </lineage>
</organism>
<dbReference type="InterPro" id="IPR050111">
    <property type="entry name" value="C-type_lectin/snaclec_domain"/>
</dbReference>
<dbReference type="Proteomes" id="UP000887568">
    <property type="component" value="Unplaced"/>
</dbReference>
<dbReference type="SMART" id="SM00034">
    <property type="entry name" value="CLECT"/>
    <property type="match status" value="1"/>
</dbReference>
<keyword evidence="1" id="KW-0732">Signal</keyword>
<dbReference type="GeneID" id="119743109"/>
<reference evidence="3" key="1">
    <citation type="submission" date="2022-11" db="UniProtKB">
        <authorList>
            <consortium name="EnsemblMetazoa"/>
        </authorList>
    </citation>
    <scope>IDENTIFICATION</scope>
</reference>
<evidence type="ECO:0000256" key="1">
    <source>
        <dbReference type="SAM" id="SignalP"/>
    </source>
</evidence>
<dbReference type="InterPro" id="IPR001304">
    <property type="entry name" value="C-type_lectin-like"/>
</dbReference>
<dbReference type="Pfam" id="PF00024">
    <property type="entry name" value="PAN_1"/>
    <property type="match status" value="1"/>
</dbReference>
<dbReference type="PANTHER" id="PTHR22803">
    <property type="entry name" value="MANNOSE, PHOSPHOLIPASE, LECTIN RECEPTOR RELATED"/>
    <property type="match status" value="1"/>
</dbReference>
<evidence type="ECO:0000313" key="4">
    <source>
        <dbReference type="Proteomes" id="UP000887568"/>
    </source>
</evidence>
<feature type="domain" description="C-type lectin" evidence="2">
    <location>
        <begin position="36"/>
        <end position="137"/>
    </location>
</feature>
<dbReference type="Gene3D" id="3.10.100.10">
    <property type="entry name" value="Mannose-Binding Protein A, subunit A"/>
    <property type="match status" value="1"/>
</dbReference>
<dbReference type="OMA" id="MNCARIT"/>
<evidence type="ECO:0000313" key="3">
    <source>
        <dbReference type="EnsemblMetazoa" id="XP_038075390.1"/>
    </source>
</evidence>
<dbReference type="InterPro" id="IPR016187">
    <property type="entry name" value="CTDL_fold"/>
</dbReference>
<dbReference type="SUPFAM" id="SSF56436">
    <property type="entry name" value="C-type lectin-like"/>
    <property type="match status" value="1"/>
</dbReference>
<dbReference type="SUPFAM" id="SSF57414">
    <property type="entry name" value="Hairpin loop containing domain-like"/>
    <property type="match status" value="1"/>
</dbReference>
<keyword evidence="4" id="KW-1185">Reference proteome</keyword>
<dbReference type="Pfam" id="PF00059">
    <property type="entry name" value="Lectin_C"/>
    <property type="match status" value="1"/>
</dbReference>
<dbReference type="InterPro" id="IPR003609">
    <property type="entry name" value="Pan_app"/>
</dbReference>
<accession>A0A914BHM3</accession>
<feature type="signal peptide" evidence="1">
    <location>
        <begin position="1"/>
        <end position="24"/>
    </location>
</feature>
<evidence type="ECO:0000259" key="2">
    <source>
        <dbReference type="PROSITE" id="PS50041"/>
    </source>
</evidence>
<feature type="chain" id="PRO_5036973793" description="C-type lectin domain-containing protein" evidence="1">
    <location>
        <begin position="25"/>
        <end position="245"/>
    </location>
</feature>
<proteinExistence type="predicted"/>
<name>A0A914BHM3_PATMI</name>
<protein>
    <recommendedName>
        <fullName evidence="2">C-type lectin domain-containing protein</fullName>
    </recommendedName>
</protein>
<sequence>MAWFTPSSPCILFLISASLLRSQALPASCPPGWLEWHQSCYILLPDKMNWFEASEACNRPGSSLVVPNSREENLFIWKSMVEGAEGLWIGCTDAAQEGVWMCGGQAAQYTDWAVDFPSVNDEMNCARITVYNKGRWRHDVPCDIINDRKSAACEMPVFAAPAYHTFSGPAGRVPQQCLLHHDIKNLTVKGVLACGWACRADPRCRSFNLWQNSKREKTCQLNDVTRLGADRIDFAAVNDCYYFDL</sequence>
<dbReference type="EnsemblMetazoa" id="XM_038219462.1">
    <property type="protein sequence ID" value="XP_038075390.1"/>
    <property type="gene ID" value="LOC119743109"/>
</dbReference>
<dbReference type="PROSITE" id="PS50041">
    <property type="entry name" value="C_TYPE_LECTIN_2"/>
    <property type="match status" value="1"/>
</dbReference>
<dbReference type="OrthoDB" id="6081947at2759"/>
<dbReference type="RefSeq" id="XP_038075390.1">
    <property type="nucleotide sequence ID" value="XM_038219462.1"/>
</dbReference>
<dbReference type="AlphaFoldDB" id="A0A914BHM3"/>
<dbReference type="CDD" id="cd00037">
    <property type="entry name" value="CLECT"/>
    <property type="match status" value="1"/>
</dbReference>